<dbReference type="KEGG" id="cci:CC1G_14555"/>
<dbReference type="PANTHER" id="PTHR15615:SF94">
    <property type="entry name" value="PHO85 CYCLIN-6-RELATED"/>
    <property type="match status" value="1"/>
</dbReference>
<dbReference type="CDD" id="cd20558">
    <property type="entry name" value="CYCLIN_ScPCL7-like"/>
    <property type="match status" value="1"/>
</dbReference>
<feature type="compositionally biased region" description="Basic residues" evidence="1">
    <location>
        <begin position="590"/>
        <end position="599"/>
    </location>
</feature>
<evidence type="ECO:0000256" key="1">
    <source>
        <dbReference type="SAM" id="MobiDB-lite"/>
    </source>
</evidence>
<feature type="compositionally biased region" description="Basic and acidic residues" evidence="1">
    <location>
        <begin position="301"/>
        <end position="311"/>
    </location>
</feature>
<dbReference type="OrthoDB" id="1060854at2759"/>
<dbReference type="eggNOG" id="KOG1674">
    <property type="taxonomic scope" value="Eukaryota"/>
</dbReference>
<evidence type="ECO:0000313" key="2">
    <source>
        <dbReference type="EMBL" id="EFI27629.1"/>
    </source>
</evidence>
<feature type="compositionally biased region" description="Polar residues" evidence="1">
    <location>
        <begin position="512"/>
        <end position="524"/>
    </location>
</feature>
<dbReference type="Proteomes" id="UP000001861">
    <property type="component" value="Unassembled WGS sequence"/>
</dbReference>
<feature type="compositionally biased region" description="Gly residues" evidence="1">
    <location>
        <begin position="693"/>
        <end position="710"/>
    </location>
</feature>
<dbReference type="Pfam" id="PF08613">
    <property type="entry name" value="Cyclin"/>
    <property type="match status" value="2"/>
</dbReference>
<comment type="caution">
    <text evidence="2">The sequence shown here is derived from an EMBL/GenBank/DDBJ whole genome shotgun (WGS) entry which is preliminary data.</text>
</comment>
<dbReference type="OMA" id="ESRHTHV"/>
<feature type="region of interest" description="Disordered" evidence="1">
    <location>
        <begin position="1"/>
        <end position="130"/>
    </location>
</feature>
<dbReference type="STRING" id="240176.D6RMG1"/>
<sequence length="742" mass="78563">MNGAKHLPIVHRKPSSGGAFRSSSSTSMHTPAYSSSSSTPSASTSTGHSPSSSTTSRHRPAVQFAYPGPPSSRASTSSSRHSDPIQNQAPAHASSSSATTSNVSSSSSTTSAGPPAPSPSPTPSSSSTSYDISAYSSTDLLKLLASLLTQIAATNDALTSSSSSSSSSSPTSPHPPSTNRSPRSSSFPHSSSSSHPSTPSSSSATHHNQRQHPPIWYTLTTASRTALSTPTSTLTFHARNIPSISLEAYLLRILKYCPTTNHVFLSLLVYFDRMARLSGEIEGDIDEDAEDEFGSVGTHGIGDEGDRDVEMRGGSVTGDSSTKMDVDTDLSASAVAPPRKRAKRRRPQRSFVIDSYNIHRLVIAGVTVASKFFSDVFYTNGRYAKVGGLPLHELNQLELQFLLLNDFRLVISGAEMQRYAEQLILFSKSQSNPIVLRMERSLGEAGSLNGSSYHKRSGSSGSTVSRDGKGEKDGNKEKRLNGTHSHHHPSHSSSTSSQSHQYSYAGGRNAAVASTSSNPVFVTQPQPPSMARGSQDGVVESRHTHVPLPPPPASSSSHQPSSSSSLAQPKGVQTPKFGAQAHRPTLTNGHHPHSFQHHQRQGEFSHYDASSDDEDDDHSYSERGFETGTESGSGFDTGTETETETEGETDAGETDASGSTTSDEPTVRPRKAYVRGRRESMGSMMGGGDEEGGVGGSEVRGEGEGSGGGEGEGRERGNERTPEVGRRSEDRDVGMDVDPSSP</sequence>
<proteinExistence type="predicted"/>
<feature type="compositionally biased region" description="Low complexity" evidence="1">
    <location>
        <begin position="15"/>
        <end position="55"/>
    </location>
</feature>
<feature type="region of interest" description="Disordered" evidence="1">
    <location>
        <begin position="446"/>
        <end position="742"/>
    </location>
</feature>
<dbReference type="GO" id="GO:0005634">
    <property type="term" value="C:nucleus"/>
    <property type="evidence" value="ECO:0007669"/>
    <property type="project" value="TreeGrafter"/>
</dbReference>
<dbReference type="AlphaFoldDB" id="D6RMG1"/>
<reference evidence="2 3" key="1">
    <citation type="journal article" date="2010" name="Proc. Natl. Acad. Sci. U.S.A.">
        <title>Insights into evolution of multicellular fungi from the assembled chromosomes of the mushroom Coprinopsis cinerea (Coprinus cinereus).</title>
        <authorList>
            <person name="Stajich J.E."/>
            <person name="Wilke S.K."/>
            <person name="Ahren D."/>
            <person name="Au C.H."/>
            <person name="Birren B.W."/>
            <person name="Borodovsky M."/>
            <person name="Burns C."/>
            <person name="Canback B."/>
            <person name="Casselton L.A."/>
            <person name="Cheng C.K."/>
            <person name="Deng J."/>
            <person name="Dietrich F.S."/>
            <person name="Fargo D.C."/>
            <person name="Farman M.L."/>
            <person name="Gathman A.C."/>
            <person name="Goldberg J."/>
            <person name="Guigo R."/>
            <person name="Hoegger P.J."/>
            <person name="Hooker J.B."/>
            <person name="Huggins A."/>
            <person name="James T.Y."/>
            <person name="Kamada T."/>
            <person name="Kilaru S."/>
            <person name="Kodira C."/>
            <person name="Kues U."/>
            <person name="Kupfer D."/>
            <person name="Kwan H.S."/>
            <person name="Lomsadze A."/>
            <person name="Li W."/>
            <person name="Lilly W.W."/>
            <person name="Ma L.J."/>
            <person name="Mackey A.J."/>
            <person name="Manning G."/>
            <person name="Martin F."/>
            <person name="Muraguchi H."/>
            <person name="Natvig D.O."/>
            <person name="Palmerini H."/>
            <person name="Ramesh M.A."/>
            <person name="Rehmeyer C.J."/>
            <person name="Roe B.A."/>
            <person name="Shenoy N."/>
            <person name="Stanke M."/>
            <person name="Ter-Hovhannisyan V."/>
            <person name="Tunlid A."/>
            <person name="Velagapudi R."/>
            <person name="Vision T.J."/>
            <person name="Zeng Q."/>
            <person name="Zolan M.E."/>
            <person name="Pukkila P.J."/>
        </authorList>
    </citation>
    <scope>NUCLEOTIDE SEQUENCE [LARGE SCALE GENOMIC DNA]</scope>
    <source>
        <strain evidence="3">Okayama-7 / 130 / ATCC MYA-4618 / FGSC 9003</strain>
    </source>
</reference>
<accession>D6RMG1</accession>
<evidence type="ECO:0008006" key="4">
    <source>
        <dbReference type="Google" id="ProtNLM"/>
    </source>
</evidence>
<dbReference type="InterPro" id="IPR013922">
    <property type="entry name" value="Cyclin_PHO80-like"/>
</dbReference>
<name>D6RMG1_COPC7</name>
<dbReference type="RefSeq" id="XP_002911123.1">
    <property type="nucleotide sequence ID" value="XM_002911077.1"/>
</dbReference>
<feature type="compositionally biased region" description="Acidic residues" evidence="1">
    <location>
        <begin position="639"/>
        <end position="653"/>
    </location>
</feature>
<feature type="compositionally biased region" description="Basic and acidic residues" evidence="1">
    <location>
        <begin position="466"/>
        <end position="480"/>
    </location>
</feature>
<dbReference type="GO" id="GO:0016538">
    <property type="term" value="F:cyclin-dependent protein serine/threonine kinase regulator activity"/>
    <property type="evidence" value="ECO:0007669"/>
    <property type="project" value="TreeGrafter"/>
</dbReference>
<dbReference type="GO" id="GO:0019901">
    <property type="term" value="F:protein kinase binding"/>
    <property type="evidence" value="ECO:0007669"/>
    <property type="project" value="InterPro"/>
</dbReference>
<dbReference type="Gene3D" id="1.10.472.10">
    <property type="entry name" value="Cyclin-like"/>
    <property type="match status" value="1"/>
</dbReference>
<feature type="region of interest" description="Disordered" evidence="1">
    <location>
        <begin position="290"/>
        <end position="324"/>
    </location>
</feature>
<feature type="compositionally biased region" description="Basic and acidic residues" evidence="1">
    <location>
        <begin position="711"/>
        <end position="734"/>
    </location>
</feature>
<feature type="compositionally biased region" description="Low complexity" evidence="1">
    <location>
        <begin position="554"/>
        <end position="569"/>
    </location>
</feature>
<dbReference type="VEuPathDB" id="FungiDB:CC1G_14555"/>
<feature type="compositionally biased region" description="Low complexity" evidence="1">
    <location>
        <begin position="159"/>
        <end position="206"/>
    </location>
</feature>
<dbReference type="PANTHER" id="PTHR15615">
    <property type="match status" value="1"/>
</dbReference>
<organism evidence="2 3">
    <name type="scientific">Coprinopsis cinerea (strain Okayama-7 / 130 / ATCC MYA-4618 / FGSC 9003)</name>
    <name type="common">Inky cap fungus</name>
    <name type="synonym">Hormographiella aspergillata</name>
    <dbReference type="NCBI Taxonomy" id="240176"/>
    <lineage>
        <taxon>Eukaryota</taxon>
        <taxon>Fungi</taxon>
        <taxon>Dikarya</taxon>
        <taxon>Basidiomycota</taxon>
        <taxon>Agaricomycotina</taxon>
        <taxon>Agaricomycetes</taxon>
        <taxon>Agaricomycetidae</taxon>
        <taxon>Agaricales</taxon>
        <taxon>Agaricineae</taxon>
        <taxon>Psathyrellaceae</taxon>
        <taxon>Coprinopsis</taxon>
    </lineage>
</organism>
<dbReference type="InParanoid" id="D6RMG1"/>
<gene>
    <name evidence="2" type="ORF">CC1G_14555</name>
</gene>
<dbReference type="GO" id="GO:0000307">
    <property type="term" value="C:cyclin-dependent protein kinase holoenzyme complex"/>
    <property type="evidence" value="ECO:0007669"/>
    <property type="project" value="TreeGrafter"/>
</dbReference>
<dbReference type="EMBL" id="AACS02000005">
    <property type="protein sequence ID" value="EFI27629.1"/>
    <property type="molecule type" value="Genomic_DNA"/>
</dbReference>
<keyword evidence="3" id="KW-1185">Reference proteome</keyword>
<feature type="compositionally biased region" description="Low complexity" evidence="1">
    <location>
        <begin position="89"/>
        <end position="113"/>
    </location>
</feature>
<evidence type="ECO:0000313" key="3">
    <source>
        <dbReference type="Proteomes" id="UP000001861"/>
    </source>
</evidence>
<feature type="compositionally biased region" description="Low complexity" evidence="1">
    <location>
        <begin position="626"/>
        <end position="638"/>
    </location>
</feature>
<feature type="compositionally biased region" description="Low complexity" evidence="1">
    <location>
        <begin position="491"/>
        <end position="504"/>
    </location>
</feature>
<protein>
    <recommendedName>
        <fullName evidence="4">Cyclin-domain-containing protein</fullName>
    </recommendedName>
</protein>
<feature type="region of interest" description="Disordered" evidence="1">
    <location>
        <begin position="158"/>
        <end position="210"/>
    </location>
</feature>
<dbReference type="GeneID" id="9379695"/>
<dbReference type="HOGENOM" id="CLU_374276_0_0_1"/>